<proteinExistence type="predicted"/>
<name>D2NPQ1_ROTMD</name>
<evidence type="ECO:0000313" key="3">
    <source>
        <dbReference type="Proteomes" id="UP000001883"/>
    </source>
</evidence>
<feature type="region of interest" description="Disordered" evidence="1">
    <location>
        <begin position="364"/>
        <end position="396"/>
    </location>
</feature>
<feature type="region of interest" description="Disordered" evidence="1">
    <location>
        <begin position="548"/>
        <end position="568"/>
    </location>
</feature>
<feature type="compositionally biased region" description="Basic and acidic residues" evidence="1">
    <location>
        <begin position="364"/>
        <end position="388"/>
    </location>
</feature>
<evidence type="ECO:0000256" key="1">
    <source>
        <dbReference type="SAM" id="MobiDB-lite"/>
    </source>
</evidence>
<keyword evidence="3" id="KW-1185">Reference proteome</keyword>
<accession>D2NPQ1</accession>
<protein>
    <submittedName>
        <fullName evidence="2">Uncharacterized protein</fullName>
    </submittedName>
</protein>
<dbReference type="KEGG" id="rmu:RMDY18_17870"/>
<feature type="region of interest" description="Disordered" evidence="1">
    <location>
        <begin position="329"/>
        <end position="350"/>
    </location>
</feature>
<dbReference type="HOGENOM" id="CLU_394762_0_0_11"/>
<reference evidence="2 3" key="2">
    <citation type="journal article" date="2010" name="J Osaka Dent Univ">
        <title>Isolation and identification of Rothia mucilaginosa from persistent apical periodontitis lesions.</title>
        <authorList>
            <person name="Yamane K."/>
            <person name="Yoshida M."/>
            <person name="Fujihira T."/>
            <person name="Baba T."/>
            <person name="Tsuji N."/>
            <person name="Hayashi H."/>
            <person name="Sugimori C."/>
            <person name="Yamanaka T."/>
            <person name="Mashimo C."/>
            <person name="Nambu T."/>
            <person name="Kawai H."/>
            <person name="Fukushima H."/>
        </authorList>
    </citation>
    <scope>NUCLEOTIDE SEQUENCE [LARGE SCALE GENOMIC DNA]</scope>
    <source>
        <strain evidence="2 3">DY-18</strain>
    </source>
</reference>
<feature type="region of interest" description="Disordered" evidence="1">
    <location>
        <begin position="125"/>
        <end position="165"/>
    </location>
</feature>
<dbReference type="EMBL" id="AP011540">
    <property type="protein sequence ID" value="BAI65619.1"/>
    <property type="molecule type" value="Genomic_DNA"/>
</dbReference>
<feature type="compositionally biased region" description="Polar residues" evidence="1">
    <location>
        <begin position="548"/>
        <end position="565"/>
    </location>
</feature>
<dbReference type="Proteomes" id="UP000001883">
    <property type="component" value="Chromosome"/>
</dbReference>
<feature type="region of interest" description="Disordered" evidence="1">
    <location>
        <begin position="436"/>
        <end position="498"/>
    </location>
</feature>
<organism evidence="2 3">
    <name type="scientific">Rothia mucilaginosa (strain DY-18)</name>
    <name type="common">Stomatococcus mucilaginosus</name>
    <dbReference type="NCBI Taxonomy" id="680646"/>
    <lineage>
        <taxon>Bacteria</taxon>
        <taxon>Bacillati</taxon>
        <taxon>Actinomycetota</taxon>
        <taxon>Actinomycetes</taxon>
        <taxon>Micrococcales</taxon>
        <taxon>Micrococcaceae</taxon>
        <taxon>Rothia</taxon>
    </lineage>
</organism>
<feature type="region of interest" description="Disordered" evidence="1">
    <location>
        <begin position="195"/>
        <end position="251"/>
    </location>
</feature>
<reference evidence="2 3" key="3">
    <citation type="journal article" date="2010" name="Sequencing">
        <title>Complete Genome Sequence of Rothia mucilaginosa DY-18: A Clinical Isolate with Dense Meshwork-Like Structures from a Persistent Apical Periodontitis Lesion.</title>
        <authorList>
            <person name="Yamane K."/>
            <person name="Nambu T."/>
            <person name="Yamanaka T."/>
            <person name="Mashimo C."/>
            <person name="Sugimori C."/>
            <person name="Leung K.-P."/>
            <person name="Fukushima H."/>
        </authorList>
    </citation>
    <scope>NUCLEOTIDE SEQUENCE [LARGE SCALE GENOMIC DNA]</scope>
    <source>
        <strain evidence="2 3">DY-18</strain>
    </source>
</reference>
<feature type="compositionally biased region" description="Polar residues" evidence="1">
    <location>
        <begin position="439"/>
        <end position="480"/>
    </location>
</feature>
<feature type="compositionally biased region" description="Polar residues" evidence="1">
    <location>
        <begin position="235"/>
        <end position="249"/>
    </location>
</feature>
<reference evidence="3" key="1">
    <citation type="submission" date="2009-07" db="EMBL/GenBank/DDBJ databases">
        <title>Complete genome sequence of Rothia mucilaginosa DJ.</title>
        <authorList>
            <person name="Yamane K."/>
            <person name="Nambu T."/>
            <person name="Mashimo C."/>
            <person name="Sugimori C."/>
            <person name="Yamanaka T."/>
            <person name="Leung K."/>
            <person name="Fukushima H."/>
        </authorList>
    </citation>
    <scope>NUCLEOTIDE SEQUENCE [LARGE SCALE GENOMIC DNA]</scope>
    <source>
        <strain evidence="3">DY-18</strain>
    </source>
</reference>
<dbReference type="AlphaFoldDB" id="D2NPQ1"/>
<gene>
    <name evidence="2" type="ordered locus">RMDY18_17870</name>
</gene>
<evidence type="ECO:0000313" key="2">
    <source>
        <dbReference type="EMBL" id="BAI65619.1"/>
    </source>
</evidence>
<feature type="compositionally biased region" description="Polar residues" evidence="1">
    <location>
        <begin position="125"/>
        <end position="141"/>
    </location>
</feature>
<sequence>MSNARQTLNLSELAGVGHNHRGNQRVTRLLDNLRIELNQSVASSNNIALSNLHAEALTVQVHGIQTNVNQQLNAVLQLQTHSVARGVGCSNLTGCGSNNSGTGRLNRHTLAQLACSENRVRNIRQSNSSTLNRSVQLNDLTSGSSGCSSGGRSSGSSRSSLSGNSLSLRSGLSILSLTLRSVPYSVSLRLVTEQQNTGHSAEERNSQTNHVQVRGLHSRNRQQRSERERVGLNAQEGNGSATNNSGNQNNRDHALVAEHNTVQGRLRNTTEQTGHRRTNSGLAQLAVVLSLNSHTGHNTEHSEVVCTHGGLNEVSTHGLQVVNHDSVQRPVQTQRNHEQVQASNQSTNQSRSLVVNHLQEVRDAHSNTDTDGANQERGHRNQNDDRNHRHEHHLQHRRNNLLQEALKRSQQSNSQQRGEDLTGVAECVQRQIHTEERNVQNLSGGVSKSSQIGEGTGHQCSGDSCTNPHVRAQTLSSGSAQHDGHEVQNRQRSSLQDVPESKLLHPLVVQSGSGFLISHTSTVNDVNVHALTGQVSVLAEEAQLLQEHNQGQNHRGTQKCPQQRTEGVRQNVEDVGKPAGLLAFSLNLGVTLSVAGHRRQSVDLVVHSLNALAQNNLSLAGLLNHRENAGQALNLLVLHCIVRHRSDTKAGCTVSNVRDVLGATQAVKNLLAKFAVIHDTSLDMRSMSIRLLPEAVPT</sequence>
<feature type="compositionally biased region" description="Low complexity" evidence="1">
    <location>
        <begin position="154"/>
        <end position="165"/>
    </location>
</feature>